<name>A0A368YDL4_9BACI</name>
<organism evidence="2 3">
    <name type="scientific">Saliterribacillus persicus</name>
    <dbReference type="NCBI Taxonomy" id="930114"/>
    <lineage>
        <taxon>Bacteria</taxon>
        <taxon>Bacillati</taxon>
        <taxon>Bacillota</taxon>
        <taxon>Bacilli</taxon>
        <taxon>Bacillales</taxon>
        <taxon>Bacillaceae</taxon>
        <taxon>Saliterribacillus</taxon>
    </lineage>
</organism>
<dbReference type="RefSeq" id="WP_170132873.1">
    <property type="nucleotide sequence ID" value="NZ_QPJJ01000001.1"/>
</dbReference>
<proteinExistence type="predicted"/>
<comment type="caution">
    <text evidence="2">The sequence shown here is derived from an EMBL/GenBank/DDBJ whole genome shotgun (WGS) entry which is preliminary data.</text>
</comment>
<keyword evidence="2" id="KW-0223">Dioxygenase</keyword>
<dbReference type="Pfam" id="PF00903">
    <property type="entry name" value="Glyoxalase"/>
    <property type="match status" value="1"/>
</dbReference>
<dbReference type="PANTHER" id="PTHR43279:SF1">
    <property type="entry name" value="CATECHOL-2,3-DIOXYGENASE"/>
    <property type="match status" value="1"/>
</dbReference>
<gene>
    <name evidence="2" type="ORF">DFR57_101393</name>
</gene>
<feature type="domain" description="VOC" evidence="1">
    <location>
        <begin position="10"/>
        <end position="127"/>
    </location>
</feature>
<sequence>MTTRSIEKFHIESVELEVTNLEKSISFYEDILGFTVIRKADKYVELGTKDEQILVVLHENKEARKMRQGETGIYHFAILVPERAQLAAFLKHISDKRYPLIGASDHLFSEAIYLEDPDQIGIEVYCDRPKEEWEEDNGEIKVATLPLQVEDLMATYKEPWTALPIGTIIGHLHFHVSSIKQARTFYMDQFGLDKKVEMGSQALFVSGEGYHHHIGLNVWNGRDAVVPEENVVGLKKANVTISVEDLHALRKSGVLKEESMQLEDPFSIKYGLSI</sequence>
<dbReference type="InterPro" id="IPR004360">
    <property type="entry name" value="Glyas_Fos-R_dOase_dom"/>
</dbReference>
<dbReference type="EMBL" id="QPJJ01000001">
    <property type="protein sequence ID" value="RCW77518.1"/>
    <property type="molecule type" value="Genomic_DNA"/>
</dbReference>
<dbReference type="AlphaFoldDB" id="A0A368YDL4"/>
<dbReference type="SUPFAM" id="SSF54593">
    <property type="entry name" value="Glyoxalase/Bleomycin resistance protein/Dihydroxybiphenyl dioxygenase"/>
    <property type="match status" value="2"/>
</dbReference>
<accession>A0A368YDL4</accession>
<evidence type="ECO:0000259" key="1">
    <source>
        <dbReference type="PROSITE" id="PS51819"/>
    </source>
</evidence>
<dbReference type="GO" id="GO:0051213">
    <property type="term" value="F:dioxygenase activity"/>
    <property type="evidence" value="ECO:0007669"/>
    <property type="project" value="UniProtKB-KW"/>
</dbReference>
<protein>
    <submittedName>
        <fullName evidence="2">Catechol 2,3-dioxygenase</fullName>
    </submittedName>
</protein>
<dbReference type="InterPro" id="IPR029068">
    <property type="entry name" value="Glyas_Bleomycin-R_OHBP_Dase"/>
</dbReference>
<dbReference type="Proteomes" id="UP000252585">
    <property type="component" value="Unassembled WGS sequence"/>
</dbReference>
<dbReference type="PROSITE" id="PS51819">
    <property type="entry name" value="VOC"/>
    <property type="match status" value="1"/>
</dbReference>
<keyword evidence="3" id="KW-1185">Reference proteome</keyword>
<dbReference type="Gene3D" id="3.10.180.10">
    <property type="entry name" value="2,3-Dihydroxybiphenyl 1,2-Dioxygenase, domain 1"/>
    <property type="match status" value="2"/>
</dbReference>
<dbReference type="PANTHER" id="PTHR43279">
    <property type="entry name" value="CATECHOL-2,3-DIOXYGENASE"/>
    <property type="match status" value="1"/>
</dbReference>
<dbReference type="InterPro" id="IPR037523">
    <property type="entry name" value="VOC_core"/>
</dbReference>
<evidence type="ECO:0000313" key="3">
    <source>
        <dbReference type="Proteomes" id="UP000252585"/>
    </source>
</evidence>
<reference evidence="2 3" key="1">
    <citation type="submission" date="2018-07" db="EMBL/GenBank/DDBJ databases">
        <title>Genomic Encyclopedia of Type Strains, Phase IV (KMG-IV): sequencing the most valuable type-strain genomes for metagenomic binning, comparative biology and taxonomic classification.</title>
        <authorList>
            <person name="Goeker M."/>
        </authorList>
    </citation>
    <scope>NUCLEOTIDE SEQUENCE [LARGE SCALE GENOMIC DNA]</scope>
    <source>
        <strain evidence="2 3">DSM 27696</strain>
    </source>
</reference>
<evidence type="ECO:0000313" key="2">
    <source>
        <dbReference type="EMBL" id="RCW77518.1"/>
    </source>
</evidence>
<keyword evidence="2" id="KW-0560">Oxidoreductase</keyword>